<dbReference type="EMBL" id="WIXE01011790">
    <property type="protein sequence ID" value="KAK5976499.1"/>
    <property type="molecule type" value="Genomic_DNA"/>
</dbReference>
<dbReference type="Proteomes" id="UP001331761">
    <property type="component" value="Unassembled WGS sequence"/>
</dbReference>
<evidence type="ECO:0000313" key="2">
    <source>
        <dbReference type="EMBL" id="KAK5976499.1"/>
    </source>
</evidence>
<feature type="non-terminal residue" evidence="2">
    <location>
        <position position="1"/>
    </location>
</feature>
<sequence length="54" mass="5947">GTVPSNPSSIGRHGREAHDGGFRTGTRERGRADPTERGSEESTVCLDRRQLLRQ</sequence>
<accession>A0AAN8IJ07</accession>
<feature type="compositionally biased region" description="Basic and acidic residues" evidence="1">
    <location>
        <begin position="13"/>
        <end position="54"/>
    </location>
</feature>
<feature type="region of interest" description="Disordered" evidence="1">
    <location>
        <begin position="1"/>
        <end position="54"/>
    </location>
</feature>
<name>A0AAN8IJ07_TRICO</name>
<proteinExistence type="predicted"/>
<dbReference type="AlphaFoldDB" id="A0AAN8IJ07"/>
<reference evidence="2 3" key="1">
    <citation type="submission" date="2019-10" db="EMBL/GenBank/DDBJ databases">
        <title>Assembly and Annotation for the nematode Trichostrongylus colubriformis.</title>
        <authorList>
            <person name="Martin J."/>
        </authorList>
    </citation>
    <scope>NUCLEOTIDE SEQUENCE [LARGE SCALE GENOMIC DNA]</scope>
    <source>
        <strain evidence="2">G859</strain>
        <tissue evidence="2">Whole worm</tissue>
    </source>
</reference>
<keyword evidence="3" id="KW-1185">Reference proteome</keyword>
<evidence type="ECO:0000256" key="1">
    <source>
        <dbReference type="SAM" id="MobiDB-lite"/>
    </source>
</evidence>
<protein>
    <submittedName>
        <fullName evidence="2">Uncharacterized protein</fullName>
    </submittedName>
</protein>
<organism evidence="2 3">
    <name type="scientific">Trichostrongylus colubriformis</name>
    <name type="common">Black scour worm</name>
    <dbReference type="NCBI Taxonomy" id="6319"/>
    <lineage>
        <taxon>Eukaryota</taxon>
        <taxon>Metazoa</taxon>
        <taxon>Ecdysozoa</taxon>
        <taxon>Nematoda</taxon>
        <taxon>Chromadorea</taxon>
        <taxon>Rhabditida</taxon>
        <taxon>Rhabditina</taxon>
        <taxon>Rhabditomorpha</taxon>
        <taxon>Strongyloidea</taxon>
        <taxon>Trichostrongylidae</taxon>
        <taxon>Trichostrongylus</taxon>
    </lineage>
</organism>
<comment type="caution">
    <text evidence="2">The sequence shown here is derived from an EMBL/GenBank/DDBJ whole genome shotgun (WGS) entry which is preliminary data.</text>
</comment>
<gene>
    <name evidence="2" type="ORF">GCK32_011799</name>
</gene>
<evidence type="ECO:0000313" key="3">
    <source>
        <dbReference type="Proteomes" id="UP001331761"/>
    </source>
</evidence>